<protein>
    <submittedName>
        <fullName evidence="4">NAD(P)-binding protein</fullName>
    </submittedName>
</protein>
<dbReference type="Gene3D" id="3.40.50.720">
    <property type="entry name" value="NAD(P)-binding Rossmann-like Domain"/>
    <property type="match status" value="1"/>
</dbReference>
<dbReference type="PRINTS" id="PR00080">
    <property type="entry name" value="SDRFAMILY"/>
</dbReference>
<dbReference type="InterPro" id="IPR020904">
    <property type="entry name" value="Sc_DH/Rdtase_CS"/>
</dbReference>
<dbReference type="OrthoDB" id="498125at2759"/>
<sequence>MSQATKGVAIVTGAAQGIGRAIALRLALDGFNVGVNDIISQQDKLESLSAEIRALGREACIVPADVSDEVSVEKMIKDVVSNLGGVDVMVSNAGICELSPIVNTTSQQWDKHQNVNLRGTFLCFKYAAIQMIEQGRGGSIIGGSSLAGFSGIPMGSAYAASKAGMRTLTHTAAREWGRNKITVNSYAPGMFAAKFLLRLLLPDVSHYLLIISTRQQKNVSAMGENGAPEDIAGLVSFLASKDARFITGN</sequence>
<keyword evidence="5" id="KW-1185">Reference proteome</keyword>
<reference evidence="4" key="1">
    <citation type="submission" date="2020-11" db="EMBL/GenBank/DDBJ databases">
        <authorList>
            <consortium name="DOE Joint Genome Institute"/>
            <person name="Ahrendt S."/>
            <person name="Riley R."/>
            <person name="Andreopoulos W."/>
            <person name="Labutti K."/>
            <person name="Pangilinan J."/>
            <person name="Ruiz-Duenas F.J."/>
            <person name="Barrasa J.M."/>
            <person name="Sanchez-Garcia M."/>
            <person name="Camarero S."/>
            <person name="Miyauchi S."/>
            <person name="Serrano A."/>
            <person name="Linde D."/>
            <person name="Babiker R."/>
            <person name="Drula E."/>
            <person name="Ayuso-Fernandez I."/>
            <person name="Pacheco R."/>
            <person name="Padilla G."/>
            <person name="Ferreira P."/>
            <person name="Barriuso J."/>
            <person name="Kellner H."/>
            <person name="Castanera R."/>
            <person name="Alfaro M."/>
            <person name="Ramirez L."/>
            <person name="Pisabarro A.G."/>
            <person name="Kuo A."/>
            <person name="Tritt A."/>
            <person name="Lipzen A."/>
            <person name="He G."/>
            <person name="Yan M."/>
            <person name="Ng V."/>
            <person name="Cullen D."/>
            <person name="Martin F."/>
            <person name="Rosso M.-N."/>
            <person name="Henrissat B."/>
            <person name="Hibbett D."/>
            <person name="Martinez A.T."/>
            <person name="Grigoriev I.V."/>
        </authorList>
    </citation>
    <scope>NUCLEOTIDE SEQUENCE</scope>
    <source>
        <strain evidence="4">CBS 247.69</strain>
    </source>
</reference>
<dbReference type="InterPro" id="IPR002347">
    <property type="entry name" value="SDR_fam"/>
</dbReference>
<comment type="caution">
    <text evidence="4">The sequence shown here is derived from an EMBL/GenBank/DDBJ whole genome shotgun (WGS) entry which is preliminary data.</text>
</comment>
<keyword evidence="2" id="KW-0521">NADP</keyword>
<evidence type="ECO:0000256" key="3">
    <source>
        <dbReference type="RuleBase" id="RU000363"/>
    </source>
</evidence>
<dbReference type="PRINTS" id="PR00081">
    <property type="entry name" value="GDHRDH"/>
</dbReference>
<dbReference type="GO" id="GO:0006633">
    <property type="term" value="P:fatty acid biosynthetic process"/>
    <property type="evidence" value="ECO:0007669"/>
    <property type="project" value="TreeGrafter"/>
</dbReference>
<evidence type="ECO:0000313" key="4">
    <source>
        <dbReference type="EMBL" id="KAF9459221.1"/>
    </source>
</evidence>
<dbReference type="AlphaFoldDB" id="A0A9P5Y0R5"/>
<dbReference type="InterPro" id="IPR036291">
    <property type="entry name" value="NAD(P)-bd_dom_sf"/>
</dbReference>
<gene>
    <name evidence="4" type="ORF">BDZ94DRAFT_1225109</name>
</gene>
<dbReference type="PANTHER" id="PTHR42760">
    <property type="entry name" value="SHORT-CHAIN DEHYDROGENASES/REDUCTASES FAMILY MEMBER"/>
    <property type="match status" value="1"/>
</dbReference>
<comment type="similarity">
    <text evidence="1 3">Belongs to the short-chain dehydrogenases/reductases (SDR) family.</text>
</comment>
<evidence type="ECO:0000313" key="5">
    <source>
        <dbReference type="Proteomes" id="UP000807353"/>
    </source>
</evidence>
<name>A0A9P5Y0R5_9AGAR</name>
<organism evidence="4 5">
    <name type="scientific">Collybia nuda</name>
    <dbReference type="NCBI Taxonomy" id="64659"/>
    <lineage>
        <taxon>Eukaryota</taxon>
        <taxon>Fungi</taxon>
        <taxon>Dikarya</taxon>
        <taxon>Basidiomycota</taxon>
        <taxon>Agaricomycotina</taxon>
        <taxon>Agaricomycetes</taxon>
        <taxon>Agaricomycetidae</taxon>
        <taxon>Agaricales</taxon>
        <taxon>Tricholomatineae</taxon>
        <taxon>Clitocybaceae</taxon>
        <taxon>Collybia</taxon>
    </lineage>
</organism>
<dbReference type="Proteomes" id="UP000807353">
    <property type="component" value="Unassembled WGS sequence"/>
</dbReference>
<dbReference type="FunFam" id="3.40.50.720:FF:000084">
    <property type="entry name" value="Short-chain dehydrogenase reductase"/>
    <property type="match status" value="1"/>
</dbReference>
<evidence type="ECO:0000256" key="2">
    <source>
        <dbReference type="ARBA" id="ARBA00022857"/>
    </source>
</evidence>
<evidence type="ECO:0000256" key="1">
    <source>
        <dbReference type="ARBA" id="ARBA00006484"/>
    </source>
</evidence>
<dbReference type="PROSITE" id="PS00061">
    <property type="entry name" value="ADH_SHORT"/>
    <property type="match status" value="1"/>
</dbReference>
<accession>A0A9P5Y0R5</accession>
<dbReference type="Pfam" id="PF00106">
    <property type="entry name" value="adh_short"/>
    <property type="match status" value="1"/>
</dbReference>
<dbReference type="SUPFAM" id="SSF51735">
    <property type="entry name" value="NAD(P)-binding Rossmann-fold domains"/>
    <property type="match status" value="1"/>
</dbReference>
<dbReference type="PANTHER" id="PTHR42760:SF121">
    <property type="entry name" value="3-OXOACYL-(ACYL-CARRIER-PROTEIN) REDUCTASE"/>
    <property type="match status" value="1"/>
</dbReference>
<proteinExistence type="inferred from homology"/>
<dbReference type="EMBL" id="MU150321">
    <property type="protein sequence ID" value="KAF9459221.1"/>
    <property type="molecule type" value="Genomic_DNA"/>
</dbReference>
<dbReference type="GO" id="GO:0016616">
    <property type="term" value="F:oxidoreductase activity, acting on the CH-OH group of donors, NAD or NADP as acceptor"/>
    <property type="evidence" value="ECO:0007669"/>
    <property type="project" value="TreeGrafter"/>
</dbReference>
<dbReference type="GO" id="GO:0048038">
    <property type="term" value="F:quinone binding"/>
    <property type="evidence" value="ECO:0007669"/>
    <property type="project" value="TreeGrafter"/>
</dbReference>